<dbReference type="Pfam" id="PF13620">
    <property type="entry name" value="CarboxypepD_reg"/>
    <property type="match status" value="1"/>
</dbReference>
<evidence type="ECO:0000313" key="3">
    <source>
        <dbReference type="EMBL" id="RGK57299.1"/>
    </source>
</evidence>
<dbReference type="AlphaFoldDB" id="A0A3E4N554"/>
<dbReference type="Proteomes" id="UP000474077">
    <property type="component" value="Unassembled WGS sequence"/>
</dbReference>
<dbReference type="Proteomes" id="UP000284495">
    <property type="component" value="Unassembled WGS sequence"/>
</dbReference>
<name>A0A3E4N554_9BACE</name>
<dbReference type="PROSITE" id="PS51257">
    <property type="entry name" value="PROKAR_LIPOPROTEIN"/>
    <property type="match status" value="1"/>
</dbReference>
<dbReference type="Gene3D" id="2.60.40.1120">
    <property type="entry name" value="Carboxypeptidase-like, regulatory domain"/>
    <property type="match status" value="1"/>
</dbReference>
<comment type="caution">
    <text evidence="3">The sequence shown here is derived from an EMBL/GenBank/DDBJ whole genome shotgun (WGS) entry which is preliminary data.</text>
</comment>
<proteinExistence type="predicted"/>
<sequence length="229" mass="25682">MEIKNMIMKKICLYILVCMFIGYSCDDMNEFEQGTLSGYVLDAVTGEGLADVDVVLEPVVAANGSVTSKPDGHFNLSRLVAGTYRVNVRKNGASIIDNAQDEITITDGCTLDREYKLTPRVSVFDFSVDYDKSDPTKFVVHFKARGNEGNKFNYYSVMWNEYPNFIFADLPNTQRKAVKHATSEEAEVTYEVSGLDLKKGTTYYIRVGVTHIANGGDYNHSKMIPIMFE</sequence>
<evidence type="ECO:0000313" key="2">
    <source>
        <dbReference type="EMBL" id="KAB6141038.1"/>
    </source>
</evidence>
<protein>
    <submittedName>
        <fullName evidence="3">DUF3823 domain-containing protein</fullName>
    </submittedName>
</protein>
<dbReference type="SUPFAM" id="SSF49452">
    <property type="entry name" value="Starch-binding domain-like"/>
    <property type="match status" value="1"/>
</dbReference>
<evidence type="ECO:0000313" key="4">
    <source>
        <dbReference type="EMBL" id="RHL35972.1"/>
    </source>
</evidence>
<gene>
    <name evidence="4" type="ORF">DW027_15710</name>
    <name evidence="3" type="ORF">DXD03_21185</name>
    <name evidence="2" type="ORF">GA398_23060</name>
    <name evidence="1" type="ORF">GA560_15220</name>
</gene>
<evidence type="ECO:0000313" key="6">
    <source>
        <dbReference type="Proteomes" id="UP000284495"/>
    </source>
</evidence>
<dbReference type="EMBL" id="WDER01000044">
    <property type="protein sequence ID" value="KAB6081064.1"/>
    <property type="molecule type" value="Genomic_DNA"/>
</dbReference>
<dbReference type="GO" id="GO:0030246">
    <property type="term" value="F:carbohydrate binding"/>
    <property type="evidence" value="ECO:0007669"/>
    <property type="project" value="InterPro"/>
</dbReference>
<dbReference type="EMBL" id="QSQU01000046">
    <property type="protein sequence ID" value="RGK57299.1"/>
    <property type="molecule type" value="Genomic_DNA"/>
</dbReference>
<evidence type="ECO:0000313" key="7">
    <source>
        <dbReference type="Proteomes" id="UP000434604"/>
    </source>
</evidence>
<dbReference type="Proteomes" id="UP000261210">
    <property type="component" value="Unassembled WGS sequence"/>
</dbReference>
<reference evidence="5 6" key="1">
    <citation type="submission" date="2018-08" db="EMBL/GenBank/DDBJ databases">
        <title>A genome reference for cultivated species of the human gut microbiota.</title>
        <authorList>
            <person name="Zou Y."/>
            <person name="Xue W."/>
            <person name="Luo G."/>
        </authorList>
    </citation>
    <scope>NUCLEOTIDE SEQUENCE [LARGE SCALE GENOMIC DNA]</scope>
    <source>
        <strain evidence="4 6">AF38-2</strain>
        <strain evidence="3 5">TF10-34</strain>
    </source>
</reference>
<dbReference type="EMBL" id="QROO01000020">
    <property type="protein sequence ID" value="RHL35972.1"/>
    <property type="molecule type" value="Genomic_DNA"/>
</dbReference>
<reference evidence="7 8" key="2">
    <citation type="journal article" date="2019" name="Nat. Med.">
        <title>A library of human gut bacterial isolates paired with longitudinal multiomics data enables mechanistic microbiome research.</title>
        <authorList>
            <person name="Poyet M."/>
            <person name="Groussin M."/>
            <person name="Gibbons S.M."/>
            <person name="Avila-Pacheco J."/>
            <person name="Jiang X."/>
            <person name="Kearney S.M."/>
            <person name="Perrotta A.R."/>
            <person name="Berdy B."/>
            <person name="Zhao S."/>
            <person name="Lieberman T.D."/>
            <person name="Swanson P.K."/>
            <person name="Smith M."/>
            <person name="Roesemann S."/>
            <person name="Alexander J.E."/>
            <person name="Rich S.A."/>
            <person name="Livny J."/>
            <person name="Vlamakis H."/>
            <person name="Clish C."/>
            <person name="Bullock K."/>
            <person name="Deik A."/>
            <person name="Scott J."/>
            <person name="Pierce K.A."/>
            <person name="Xavier R.J."/>
            <person name="Alm E.J."/>
        </authorList>
    </citation>
    <scope>NUCLEOTIDE SEQUENCE [LARGE SCALE GENOMIC DNA]</scope>
    <source>
        <strain evidence="2 7">BIOML-A58</strain>
        <strain evidence="1 8">BIOML-A73</strain>
    </source>
</reference>
<dbReference type="EMBL" id="WDED01000051">
    <property type="protein sequence ID" value="KAB6141038.1"/>
    <property type="molecule type" value="Genomic_DNA"/>
</dbReference>
<evidence type="ECO:0000313" key="5">
    <source>
        <dbReference type="Proteomes" id="UP000261210"/>
    </source>
</evidence>
<accession>A0A3E4N554</accession>
<dbReference type="Proteomes" id="UP000434604">
    <property type="component" value="Unassembled WGS sequence"/>
</dbReference>
<evidence type="ECO:0000313" key="8">
    <source>
        <dbReference type="Proteomes" id="UP000474077"/>
    </source>
</evidence>
<evidence type="ECO:0000313" key="1">
    <source>
        <dbReference type="EMBL" id="KAB6081064.1"/>
    </source>
</evidence>
<dbReference type="InterPro" id="IPR013784">
    <property type="entry name" value="Carb-bd-like_fold"/>
</dbReference>
<organism evidence="3 5">
    <name type="scientific">Bacteroides xylanisolvens</name>
    <dbReference type="NCBI Taxonomy" id="371601"/>
    <lineage>
        <taxon>Bacteria</taxon>
        <taxon>Pseudomonadati</taxon>
        <taxon>Bacteroidota</taxon>
        <taxon>Bacteroidia</taxon>
        <taxon>Bacteroidales</taxon>
        <taxon>Bacteroidaceae</taxon>
        <taxon>Bacteroides</taxon>
    </lineage>
</organism>